<feature type="region of interest" description="Disordered" evidence="1">
    <location>
        <begin position="423"/>
        <end position="447"/>
    </location>
</feature>
<sequence length="447" mass="49017">MAVKEAPVKREAQEALGKSAKAVDPTASDDKFRHHLAVIVGLLGFCAACGIASASLGLVRKSKRANHEDHELVVRQAEAWTTGKEETATERGDPKKAEGTQKVDECQETPEILDVAGQEGLAGPEDSSLLHTFQTPLGVVVPDSGTRLLCAGLEAPFPRHWRCQNCSPVASTASMAPVPPVPQVPSTRTGSSPAKLEPANWPDALNYVADRVHSPEDQTTGDGRAVIPIGWSTDSGLFVVGQHPRTRQTSQPGHLRQPPHLNYRDQAKQRLLKEPASSRLVETSNSQKRSSESEVEHLATRRQTSESGEPKDAEEEEEEEDEDEDEGMDEEEEDDDDDDDDDEEEEKLEVGEEEMGEDSKTHQLVMVPSLSVGRGQEGESRREAAAVWRLSRCVASVDSRREKNDLPDGQVWQSTIYTDQGISLRSGEGSADGLWNPFDRRPGKRQE</sequence>
<evidence type="ECO:0000313" key="4">
    <source>
        <dbReference type="Proteomes" id="UP000784294"/>
    </source>
</evidence>
<feature type="compositionally biased region" description="Basic and acidic residues" evidence="1">
    <location>
        <begin position="1"/>
        <end position="13"/>
    </location>
</feature>
<feature type="transmembrane region" description="Helical" evidence="2">
    <location>
        <begin position="36"/>
        <end position="59"/>
    </location>
</feature>
<accession>A0A448WRW9</accession>
<reference evidence="3" key="1">
    <citation type="submission" date="2018-11" db="EMBL/GenBank/DDBJ databases">
        <authorList>
            <consortium name="Pathogen Informatics"/>
        </authorList>
    </citation>
    <scope>NUCLEOTIDE SEQUENCE</scope>
</reference>
<evidence type="ECO:0000313" key="3">
    <source>
        <dbReference type="EMBL" id="VEL18710.1"/>
    </source>
</evidence>
<feature type="region of interest" description="Disordered" evidence="1">
    <location>
        <begin position="1"/>
        <end position="26"/>
    </location>
</feature>
<feature type="compositionally biased region" description="Basic and acidic residues" evidence="1">
    <location>
        <begin position="83"/>
        <end position="105"/>
    </location>
</feature>
<feature type="region of interest" description="Disordered" evidence="1">
    <location>
        <begin position="80"/>
        <end position="105"/>
    </location>
</feature>
<keyword evidence="4" id="KW-1185">Reference proteome</keyword>
<keyword evidence="2" id="KW-0812">Transmembrane</keyword>
<dbReference type="Proteomes" id="UP000784294">
    <property type="component" value="Unassembled WGS sequence"/>
</dbReference>
<comment type="caution">
    <text evidence="3">The sequence shown here is derived from an EMBL/GenBank/DDBJ whole genome shotgun (WGS) entry which is preliminary data.</text>
</comment>
<proteinExistence type="predicted"/>
<keyword evidence="2" id="KW-1133">Transmembrane helix</keyword>
<name>A0A448WRW9_9PLAT</name>
<keyword evidence="2" id="KW-0472">Membrane</keyword>
<feature type="compositionally biased region" description="Basic and acidic residues" evidence="1">
    <location>
        <begin position="438"/>
        <end position="447"/>
    </location>
</feature>
<feature type="compositionally biased region" description="Basic and acidic residues" evidence="1">
    <location>
        <begin position="289"/>
        <end position="299"/>
    </location>
</feature>
<organism evidence="3 4">
    <name type="scientific">Protopolystoma xenopodis</name>
    <dbReference type="NCBI Taxonomy" id="117903"/>
    <lineage>
        <taxon>Eukaryota</taxon>
        <taxon>Metazoa</taxon>
        <taxon>Spiralia</taxon>
        <taxon>Lophotrochozoa</taxon>
        <taxon>Platyhelminthes</taxon>
        <taxon>Monogenea</taxon>
        <taxon>Polyopisthocotylea</taxon>
        <taxon>Polystomatidea</taxon>
        <taxon>Polystomatidae</taxon>
        <taxon>Protopolystoma</taxon>
    </lineage>
</organism>
<dbReference type="AlphaFoldDB" id="A0A448WRW9"/>
<dbReference type="OrthoDB" id="2019384at2759"/>
<feature type="region of interest" description="Disordered" evidence="1">
    <location>
        <begin position="172"/>
        <end position="199"/>
    </location>
</feature>
<gene>
    <name evidence="3" type="ORF">PXEA_LOCUS12150</name>
</gene>
<dbReference type="EMBL" id="CAAALY010038288">
    <property type="protein sequence ID" value="VEL18710.1"/>
    <property type="molecule type" value="Genomic_DNA"/>
</dbReference>
<protein>
    <submittedName>
        <fullName evidence="3">Uncharacterized protein</fullName>
    </submittedName>
</protein>
<feature type="region of interest" description="Disordered" evidence="1">
    <location>
        <begin position="271"/>
        <end position="384"/>
    </location>
</feature>
<feature type="compositionally biased region" description="Acidic residues" evidence="1">
    <location>
        <begin position="312"/>
        <end position="356"/>
    </location>
</feature>
<evidence type="ECO:0000256" key="1">
    <source>
        <dbReference type="SAM" id="MobiDB-lite"/>
    </source>
</evidence>
<evidence type="ECO:0000256" key="2">
    <source>
        <dbReference type="SAM" id="Phobius"/>
    </source>
</evidence>